<keyword evidence="1" id="KW-1133">Transmembrane helix</keyword>
<feature type="transmembrane region" description="Helical" evidence="1">
    <location>
        <begin position="262"/>
        <end position="279"/>
    </location>
</feature>
<keyword evidence="1" id="KW-0472">Membrane</keyword>
<dbReference type="EMBL" id="JACONZ010000001">
    <property type="protein sequence ID" value="MBC5580496.1"/>
    <property type="molecule type" value="Genomic_DNA"/>
</dbReference>
<sequence length="390" mass="41679">MAFVFVALVYALGEVVGTLTKAWVPSVFVTAVLFLVGYWTFFPKEIVSIAGFATPFTSPICIYILITHMGTTISIKELVKQWKIIVICIAGLAGMIGLCMALAATGLVDWNYVVSGLPPLTGGIVAALTMQEAAAAKGLEMAALLAIAMYIFQGFVGYPLTAALLKKEGSNLLKGYRSGEVKLTAAAEEKTAEEPEKKKLIPSVPDKFFTSAFALLKVSLVALLAFYIGSWTGISGAVWALILGIVFTELGFLDRDILHKCGCFNFICFALMLFVFDGLKSATPAMLVQILVPLLIIIVVGVLGMGVLSILVGKVLKVSPFMAFATALTALYGFPPNLILTTEASKALASNDEEYQYLMDTMLPQMIVGGFVTVTITSVIIAGIFTGFLQ</sequence>
<evidence type="ECO:0000313" key="3">
    <source>
        <dbReference type="Proteomes" id="UP000659630"/>
    </source>
</evidence>
<feature type="transmembrane region" description="Helical" evidence="1">
    <location>
        <begin position="366"/>
        <end position="389"/>
    </location>
</feature>
<feature type="transmembrane region" description="Helical" evidence="1">
    <location>
        <begin position="142"/>
        <end position="165"/>
    </location>
</feature>
<dbReference type="Proteomes" id="UP000659630">
    <property type="component" value="Unassembled WGS sequence"/>
</dbReference>
<keyword evidence="1" id="KW-0812">Transmembrane</keyword>
<organism evidence="2 3">
    <name type="scientific">Anaerofilum hominis</name>
    <dbReference type="NCBI Taxonomy" id="2763016"/>
    <lineage>
        <taxon>Bacteria</taxon>
        <taxon>Bacillati</taxon>
        <taxon>Bacillota</taxon>
        <taxon>Clostridia</taxon>
        <taxon>Eubacteriales</taxon>
        <taxon>Oscillospiraceae</taxon>
        <taxon>Anaerofilum</taxon>
    </lineage>
</organism>
<feature type="transmembrane region" description="Helical" evidence="1">
    <location>
        <begin position="110"/>
        <end position="130"/>
    </location>
</feature>
<protein>
    <recommendedName>
        <fullName evidence="4">Na+/glutamate symporter</fullName>
    </recommendedName>
</protein>
<proteinExistence type="predicted"/>
<dbReference type="AlphaFoldDB" id="A0A923I814"/>
<reference evidence="2" key="1">
    <citation type="submission" date="2020-08" db="EMBL/GenBank/DDBJ databases">
        <title>Genome public.</title>
        <authorList>
            <person name="Liu C."/>
            <person name="Sun Q."/>
        </authorList>
    </citation>
    <scope>NUCLEOTIDE SEQUENCE</scope>
    <source>
        <strain evidence="2">BX8</strain>
    </source>
</reference>
<accession>A0A923I814</accession>
<dbReference type="InterPro" id="IPR049576">
    <property type="entry name" value="HDC-like"/>
</dbReference>
<feature type="transmembrane region" description="Helical" evidence="1">
    <location>
        <begin position="285"/>
        <end position="308"/>
    </location>
</feature>
<feature type="transmembrane region" description="Helical" evidence="1">
    <location>
        <begin position="234"/>
        <end position="253"/>
    </location>
</feature>
<gene>
    <name evidence="2" type="ORF">H8S23_03155</name>
</gene>
<evidence type="ECO:0000313" key="2">
    <source>
        <dbReference type="EMBL" id="MBC5580496.1"/>
    </source>
</evidence>
<feature type="transmembrane region" description="Helical" evidence="1">
    <location>
        <begin position="23"/>
        <end position="42"/>
    </location>
</feature>
<dbReference type="CDD" id="cd21416">
    <property type="entry name" value="HDC_protein"/>
    <property type="match status" value="1"/>
</dbReference>
<feature type="transmembrane region" description="Helical" evidence="1">
    <location>
        <begin position="82"/>
        <end position="103"/>
    </location>
</feature>
<evidence type="ECO:0000256" key="1">
    <source>
        <dbReference type="SAM" id="Phobius"/>
    </source>
</evidence>
<name>A0A923I814_9FIRM</name>
<comment type="caution">
    <text evidence="2">The sequence shown here is derived from an EMBL/GenBank/DDBJ whole genome shotgun (WGS) entry which is preliminary data.</text>
</comment>
<evidence type="ECO:0008006" key="4">
    <source>
        <dbReference type="Google" id="ProtNLM"/>
    </source>
</evidence>
<keyword evidence="3" id="KW-1185">Reference proteome</keyword>
<feature type="transmembrane region" description="Helical" evidence="1">
    <location>
        <begin position="315"/>
        <end position="334"/>
    </location>
</feature>
<feature type="transmembrane region" description="Helical" evidence="1">
    <location>
        <begin position="49"/>
        <end position="70"/>
    </location>
</feature>